<proteinExistence type="predicted"/>
<evidence type="ECO:0000256" key="1">
    <source>
        <dbReference type="SAM" id="MobiDB-lite"/>
    </source>
</evidence>
<reference evidence="2" key="2">
    <citation type="submission" date="2015-07" db="EMBL/GenBank/DDBJ databases">
        <authorList>
            <person name="Noorani M."/>
        </authorList>
    </citation>
    <scope>NUCLEOTIDE SEQUENCE</scope>
    <source>
        <strain evidence="2">Yugu1</strain>
    </source>
</reference>
<dbReference type="AlphaFoldDB" id="A0A368SML3"/>
<dbReference type="EMBL" id="CM003536">
    <property type="protein sequence ID" value="RCV43648.1"/>
    <property type="molecule type" value="Genomic_DNA"/>
</dbReference>
<feature type="region of interest" description="Disordered" evidence="1">
    <location>
        <begin position="71"/>
        <end position="214"/>
    </location>
</feature>
<dbReference type="EMBL" id="CM003536">
    <property type="protein sequence ID" value="RCV43647.1"/>
    <property type="molecule type" value="Genomic_DNA"/>
</dbReference>
<feature type="compositionally biased region" description="Polar residues" evidence="1">
    <location>
        <begin position="122"/>
        <end position="134"/>
    </location>
</feature>
<reference evidence="2" key="1">
    <citation type="journal article" date="2012" name="Nat. Biotechnol.">
        <title>Reference genome sequence of the model plant Setaria.</title>
        <authorList>
            <person name="Bennetzen J.L."/>
            <person name="Schmutz J."/>
            <person name="Wang H."/>
            <person name="Percifield R."/>
            <person name="Hawkins J."/>
            <person name="Pontaroli A.C."/>
            <person name="Estep M."/>
            <person name="Feng L."/>
            <person name="Vaughn J.N."/>
            <person name="Grimwood J."/>
            <person name="Jenkins J."/>
            <person name="Barry K."/>
            <person name="Lindquist E."/>
            <person name="Hellsten U."/>
            <person name="Deshpande S."/>
            <person name="Wang X."/>
            <person name="Wu X."/>
            <person name="Mitros T."/>
            <person name="Triplett J."/>
            <person name="Yang X."/>
            <person name="Ye C.Y."/>
            <person name="Mauro-Herrera M."/>
            <person name="Wang L."/>
            <person name="Li P."/>
            <person name="Sharma M."/>
            <person name="Sharma R."/>
            <person name="Ronald P.C."/>
            <person name="Panaud O."/>
            <person name="Kellogg E.A."/>
            <person name="Brutnell T.P."/>
            <person name="Doust A.N."/>
            <person name="Tuskan G.A."/>
            <person name="Rokhsar D."/>
            <person name="Devos K.M."/>
        </authorList>
    </citation>
    <scope>NUCLEOTIDE SEQUENCE [LARGE SCALE GENOMIC DNA]</scope>
    <source>
        <strain evidence="2">Yugu1</strain>
    </source>
</reference>
<feature type="compositionally biased region" description="Basic residues" evidence="1">
    <location>
        <begin position="204"/>
        <end position="214"/>
    </location>
</feature>
<feature type="compositionally biased region" description="Basic and acidic residues" evidence="1">
    <location>
        <begin position="89"/>
        <end position="98"/>
    </location>
</feature>
<gene>
    <name evidence="2" type="ORF">SETIT_9G310500v2</name>
</gene>
<organism evidence="2">
    <name type="scientific">Setaria italica</name>
    <name type="common">Foxtail millet</name>
    <name type="synonym">Panicum italicum</name>
    <dbReference type="NCBI Taxonomy" id="4555"/>
    <lineage>
        <taxon>Eukaryota</taxon>
        <taxon>Viridiplantae</taxon>
        <taxon>Streptophyta</taxon>
        <taxon>Embryophyta</taxon>
        <taxon>Tracheophyta</taxon>
        <taxon>Spermatophyta</taxon>
        <taxon>Magnoliopsida</taxon>
        <taxon>Liliopsida</taxon>
        <taxon>Poales</taxon>
        <taxon>Poaceae</taxon>
        <taxon>PACMAD clade</taxon>
        <taxon>Panicoideae</taxon>
        <taxon>Panicodae</taxon>
        <taxon>Paniceae</taxon>
        <taxon>Cenchrinae</taxon>
        <taxon>Setaria</taxon>
    </lineage>
</organism>
<evidence type="ECO:0000313" key="2">
    <source>
        <dbReference type="EMBL" id="RCV43648.1"/>
    </source>
</evidence>
<accession>A0A368SML3</accession>
<sequence length="214" mass="22757">MKKYRHFVLNAPSCSVESRGETNNRTDRGTELVADSMMSGQSGSCTVPSGCGARRSSLHACYGPSLSLLFSTASRGRGGGGRTRSPRAAVREEGRPRSPPDAAYATTNTPVPSAREDDLDAATTTKQVPPSSQHRPALRPKDPLPRSPRHKASTLGGSAQAAIGSSSTRAGSSLPQASAVPGQRAWTTKPLIGSTPAGEEQRWRWRKHGRRTRT</sequence>
<protein>
    <submittedName>
        <fullName evidence="2">Uncharacterized protein</fullName>
    </submittedName>
</protein>
<name>A0A368SML3_SETIT</name>
<feature type="compositionally biased region" description="Low complexity" evidence="1">
    <location>
        <begin position="156"/>
        <end position="167"/>
    </location>
</feature>